<feature type="transmembrane region" description="Helical" evidence="2">
    <location>
        <begin position="69"/>
        <end position="90"/>
    </location>
</feature>
<evidence type="ECO:0000256" key="2">
    <source>
        <dbReference type="SAM" id="Phobius"/>
    </source>
</evidence>
<organism evidence="3 4">
    <name type="scientific">Dibothriocephalus latus</name>
    <name type="common">Fish tapeworm</name>
    <name type="synonym">Diphyllobothrium latum</name>
    <dbReference type="NCBI Taxonomy" id="60516"/>
    <lineage>
        <taxon>Eukaryota</taxon>
        <taxon>Metazoa</taxon>
        <taxon>Spiralia</taxon>
        <taxon>Lophotrochozoa</taxon>
        <taxon>Platyhelminthes</taxon>
        <taxon>Cestoda</taxon>
        <taxon>Eucestoda</taxon>
        <taxon>Diphyllobothriidea</taxon>
        <taxon>Diphyllobothriidae</taxon>
        <taxon>Dibothriocephalus</taxon>
    </lineage>
</organism>
<sequence>MAAISPDVVVPNMLRLQEAGRGVNHGIPTMAMTACSMDDLVTMTGFGLAFMFAFSNWNINDGCRAPSILMLRAIGGGVVGGFLGFILWFIPPPGMVSLRGEV</sequence>
<keyword evidence="2" id="KW-0812">Transmembrane</keyword>
<keyword evidence="2" id="KW-1133">Transmembrane helix</keyword>
<evidence type="ECO:0000313" key="3">
    <source>
        <dbReference type="EMBL" id="VDK36016.1"/>
    </source>
</evidence>
<comment type="similarity">
    <text evidence="1">Belongs to the monovalent cation:proton antiporter 1 (CPA1) transporter (TC 2.A.36) family.</text>
</comment>
<dbReference type="EMBL" id="UYRU01003528">
    <property type="protein sequence ID" value="VDK36016.1"/>
    <property type="molecule type" value="Genomic_DNA"/>
</dbReference>
<dbReference type="OrthoDB" id="423807at2759"/>
<dbReference type="InterPro" id="IPR051843">
    <property type="entry name" value="CPA1_transporter"/>
</dbReference>
<proteinExistence type="inferred from homology"/>
<keyword evidence="4" id="KW-1185">Reference proteome</keyword>
<reference evidence="3 4" key="1">
    <citation type="submission" date="2018-11" db="EMBL/GenBank/DDBJ databases">
        <authorList>
            <consortium name="Pathogen Informatics"/>
        </authorList>
    </citation>
    <scope>NUCLEOTIDE SEQUENCE [LARGE SCALE GENOMIC DNA]</scope>
</reference>
<accession>A0A3P6P924</accession>
<feature type="transmembrane region" description="Helical" evidence="2">
    <location>
        <begin position="40"/>
        <end position="57"/>
    </location>
</feature>
<dbReference type="GO" id="GO:0098662">
    <property type="term" value="P:inorganic cation transmembrane transport"/>
    <property type="evidence" value="ECO:0007669"/>
    <property type="project" value="TreeGrafter"/>
</dbReference>
<gene>
    <name evidence="3" type="ORF">DILT_LOCUS730</name>
</gene>
<evidence type="ECO:0000256" key="1">
    <source>
        <dbReference type="ARBA" id="ARBA00007367"/>
    </source>
</evidence>
<keyword evidence="2" id="KW-0472">Membrane</keyword>
<dbReference type="AlphaFoldDB" id="A0A3P6P924"/>
<dbReference type="PANTHER" id="PTHR31102">
    <property type="match status" value="1"/>
</dbReference>
<name>A0A3P6P924_DIBLA</name>
<dbReference type="Proteomes" id="UP000281553">
    <property type="component" value="Unassembled WGS sequence"/>
</dbReference>
<protein>
    <recommendedName>
        <fullName evidence="5">Cation/H+ exchanger domain-containing protein</fullName>
    </recommendedName>
</protein>
<evidence type="ECO:0008006" key="5">
    <source>
        <dbReference type="Google" id="ProtNLM"/>
    </source>
</evidence>
<dbReference type="PANTHER" id="PTHR31102:SF1">
    <property type="entry name" value="CATION_H+ EXCHANGER DOMAIN-CONTAINING PROTEIN"/>
    <property type="match status" value="1"/>
</dbReference>
<evidence type="ECO:0000313" key="4">
    <source>
        <dbReference type="Proteomes" id="UP000281553"/>
    </source>
</evidence>